<evidence type="ECO:0000313" key="2">
    <source>
        <dbReference type="Proteomes" id="UP000065151"/>
    </source>
</evidence>
<dbReference type="Pfam" id="PF13419">
    <property type="entry name" value="HAD_2"/>
    <property type="match status" value="1"/>
</dbReference>
<dbReference type="InterPro" id="IPR041492">
    <property type="entry name" value="HAD_2"/>
</dbReference>
<reference evidence="1 2" key="1">
    <citation type="submission" date="2015-12" db="EMBL/GenBank/DDBJ databases">
        <authorList>
            <person name="Shamseldin A."/>
            <person name="Moawad H."/>
            <person name="Abd El-Rahim W.M."/>
            <person name="Sadowsky M.J."/>
        </authorList>
    </citation>
    <scope>NUCLEOTIDE SEQUENCE [LARGE SCALE GENOMIC DNA]</scope>
    <source>
        <strain evidence="1 2">Ar51</strain>
    </source>
</reference>
<dbReference type="InterPro" id="IPR023214">
    <property type="entry name" value="HAD_sf"/>
</dbReference>
<sequence>MKFLFYWNGTIADDAARACYATNAALDALGAPRIDPLEFDRKFILPMDEMFLRLGVSGDDLATAASHWNKAMASRDAPIRGGAATFLRTLHDAGEYCAVISAAGEQYLRDELAYFGLTDCFDEVLTGATDKVTALEGLRQEGQALYFGDTEYDIASAVASGCIAVGVLSGYCPEDRLRSAGAQHIITDYEGMDGVTARTLFGGYVTP</sequence>
<dbReference type="GO" id="GO:0006281">
    <property type="term" value="P:DNA repair"/>
    <property type="evidence" value="ECO:0007669"/>
    <property type="project" value="TreeGrafter"/>
</dbReference>
<dbReference type="Gene3D" id="1.10.150.240">
    <property type="entry name" value="Putative phosphatase, domain 2"/>
    <property type="match status" value="1"/>
</dbReference>
<gene>
    <name evidence="1" type="ORF">AU252_22455</name>
</gene>
<dbReference type="Proteomes" id="UP000065151">
    <property type="component" value="Chromosome"/>
</dbReference>
<dbReference type="KEGG" id="psul:AU252_22455"/>
<organism evidence="1">
    <name type="scientific">Pseudarthrobacter sulfonivorans</name>
    <dbReference type="NCBI Taxonomy" id="121292"/>
    <lineage>
        <taxon>Bacteria</taxon>
        <taxon>Bacillati</taxon>
        <taxon>Actinomycetota</taxon>
        <taxon>Actinomycetes</taxon>
        <taxon>Micrococcales</taxon>
        <taxon>Micrococcaceae</taxon>
        <taxon>Pseudarthrobacter</taxon>
    </lineage>
</organism>
<dbReference type="PANTHER" id="PTHR43434">
    <property type="entry name" value="PHOSPHOGLYCOLATE PHOSPHATASE"/>
    <property type="match status" value="1"/>
</dbReference>
<dbReference type="GO" id="GO:0008967">
    <property type="term" value="F:phosphoglycolate phosphatase activity"/>
    <property type="evidence" value="ECO:0007669"/>
    <property type="project" value="TreeGrafter"/>
</dbReference>
<accession>A0A0U3QED8</accession>
<dbReference type="RefSeq" id="WP_058932596.1">
    <property type="nucleotide sequence ID" value="NZ_CP013747.1"/>
</dbReference>
<dbReference type="STRING" id="121292.AU252_22455"/>
<proteinExistence type="predicted"/>
<dbReference type="Gene3D" id="3.40.50.1000">
    <property type="entry name" value="HAD superfamily/HAD-like"/>
    <property type="match status" value="1"/>
</dbReference>
<dbReference type="InterPro" id="IPR050155">
    <property type="entry name" value="HAD-like_hydrolase_sf"/>
</dbReference>
<dbReference type="PANTHER" id="PTHR43434:SF1">
    <property type="entry name" value="PHOSPHOGLYCOLATE PHOSPHATASE"/>
    <property type="match status" value="1"/>
</dbReference>
<dbReference type="InterPro" id="IPR023198">
    <property type="entry name" value="PGP-like_dom2"/>
</dbReference>
<evidence type="ECO:0000313" key="1">
    <source>
        <dbReference type="EMBL" id="ALV43594.1"/>
    </source>
</evidence>
<evidence type="ECO:0008006" key="3">
    <source>
        <dbReference type="Google" id="ProtNLM"/>
    </source>
</evidence>
<dbReference type="EMBL" id="CP013747">
    <property type="protein sequence ID" value="ALV43594.1"/>
    <property type="molecule type" value="Genomic_DNA"/>
</dbReference>
<dbReference type="InterPro" id="IPR036412">
    <property type="entry name" value="HAD-like_sf"/>
</dbReference>
<name>A0A0U3QED8_9MICC</name>
<dbReference type="GO" id="GO:0005829">
    <property type="term" value="C:cytosol"/>
    <property type="evidence" value="ECO:0007669"/>
    <property type="project" value="TreeGrafter"/>
</dbReference>
<dbReference type="AlphaFoldDB" id="A0A0U3QED8"/>
<protein>
    <recommendedName>
        <fullName evidence="3">Haloacid dehalogenase</fullName>
    </recommendedName>
</protein>
<dbReference type="SUPFAM" id="SSF56784">
    <property type="entry name" value="HAD-like"/>
    <property type="match status" value="1"/>
</dbReference>